<dbReference type="GO" id="GO:0042910">
    <property type="term" value="F:xenobiotic transmembrane transporter activity"/>
    <property type="evidence" value="ECO:0007669"/>
    <property type="project" value="InterPro"/>
</dbReference>
<dbReference type="InterPro" id="IPR048279">
    <property type="entry name" value="MdtK-like"/>
</dbReference>
<dbReference type="InParanoid" id="A0A7G1G8P6"/>
<reference evidence="11 12" key="1">
    <citation type="submission" date="2018-06" db="EMBL/GenBank/DDBJ databases">
        <title>Genome sequencing of Oceanotoga sp. sy52.</title>
        <authorList>
            <person name="Mori K."/>
        </authorList>
    </citation>
    <scope>NUCLEOTIDE SEQUENCE [LARGE SCALE GENOMIC DNA]</scope>
    <source>
        <strain evidence="12">sy52</strain>
    </source>
</reference>
<proteinExistence type="predicted"/>
<keyword evidence="3" id="KW-0050">Antiport</keyword>
<keyword evidence="2" id="KW-0813">Transport</keyword>
<sequence length="443" mass="50067">MLKKMYIKEILLISFPLIIQNTFRMFLGTTDKIFVGQLGEKSLAAVGGANQLFSLFIIVFFSFSSGLTILASQYKGSKNNKKLEEIISTSFFISLIFGVFLLITLETYSKSFLSWIKIKEDTLTLANNYFKIIIPSVFVLLFSSNCASIFNAFKKNKFSMIATIVSMITNIFLDYLLIFVFNFGIKGAAYATLISRILEFLILFIFLIYIMKVEKIKLKIYVNMSSLKNLVNISLPMSIDGAVWQFATTVNTAIIFKIGVSEAAIFEVIKIFQTIVLTPISAIAGASIGIIGNELGKNKKENAKSISINTIFISFIIVTILISNVMIFKNQIFSLFNLKQTTIQEGKKILNIIIFLVYAQTLNIIFPFILRSGGDTWSILGITIFGFWIIQIPISLLFAFTLHLGITGLMYAMLLAEIFKGTLFLLRYLKWKWMKNITIEVKK</sequence>
<accession>A0A7G1G8P6</accession>
<evidence type="ECO:0000256" key="6">
    <source>
        <dbReference type="ARBA" id="ARBA00022989"/>
    </source>
</evidence>
<dbReference type="AlphaFoldDB" id="A0A7G1G8P6"/>
<keyword evidence="7" id="KW-0406">Ion transport</keyword>
<evidence type="ECO:0000313" key="11">
    <source>
        <dbReference type="EMBL" id="BBE31337.1"/>
    </source>
</evidence>
<evidence type="ECO:0000256" key="9">
    <source>
        <dbReference type="ARBA" id="ARBA00031636"/>
    </source>
</evidence>
<dbReference type="EMBL" id="AP018712">
    <property type="protein sequence ID" value="BBE31337.1"/>
    <property type="molecule type" value="Genomic_DNA"/>
</dbReference>
<keyword evidence="6 10" id="KW-1133">Transmembrane helix</keyword>
<protein>
    <recommendedName>
        <fullName evidence="9">Multidrug-efflux transporter</fullName>
    </recommendedName>
</protein>
<keyword evidence="4" id="KW-1003">Cell membrane</keyword>
<keyword evidence="8 10" id="KW-0472">Membrane</keyword>
<comment type="subcellular location">
    <subcellularLocation>
        <location evidence="1">Cell membrane</location>
        <topology evidence="1">Multi-pass membrane protein</topology>
    </subcellularLocation>
</comment>
<feature type="transmembrane region" description="Helical" evidence="10">
    <location>
        <begin position="86"/>
        <end position="105"/>
    </location>
</feature>
<gene>
    <name evidence="11" type="ORF">OSSY52_14780</name>
</gene>
<feature type="transmembrane region" description="Helical" evidence="10">
    <location>
        <begin position="306"/>
        <end position="328"/>
    </location>
</feature>
<dbReference type="GO" id="GO:0006811">
    <property type="term" value="P:monoatomic ion transport"/>
    <property type="evidence" value="ECO:0007669"/>
    <property type="project" value="UniProtKB-KW"/>
</dbReference>
<dbReference type="RefSeq" id="WP_190613809.1">
    <property type="nucleotide sequence ID" value="NZ_AP018712.1"/>
</dbReference>
<dbReference type="GO" id="GO:0015297">
    <property type="term" value="F:antiporter activity"/>
    <property type="evidence" value="ECO:0007669"/>
    <property type="project" value="UniProtKB-KW"/>
</dbReference>
<keyword evidence="12" id="KW-1185">Reference proteome</keyword>
<evidence type="ECO:0000256" key="3">
    <source>
        <dbReference type="ARBA" id="ARBA00022449"/>
    </source>
</evidence>
<feature type="transmembrane region" description="Helical" evidence="10">
    <location>
        <begin position="348"/>
        <end position="370"/>
    </location>
</feature>
<feature type="transmembrane region" description="Helical" evidence="10">
    <location>
        <begin position="132"/>
        <end position="153"/>
    </location>
</feature>
<keyword evidence="5 10" id="KW-0812">Transmembrane</keyword>
<dbReference type="GO" id="GO:0005886">
    <property type="term" value="C:plasma membrane"/>
    <property type="evidence" value="ECO:0007669"/>
    <property type="project" value="UniProtKB-SubCell"/>
</dbReference>
<evidence type="ECO:0000313" key="12">
    <source>
        <dbReference type="Proteomes" id="UP000516361"/>
    </source>
</evidence>
<evidence type="ECO:0000256" key="2">
    <source>
        <dbReference type="ARBA" id="ARBA00022448"/>
    </source>
</evidence>
<feature type="transmembrane region" description="Helical" evidence="10">
    <location>
        <begin position="408"/>
        <end position="429"/>
    </location>
</feature>
<dbReference type="KEGG" id="ocy:OSSY52_14780"/>
<evidence type="ECO:0000256" key="4">
    <source>
        <dbReference type="ARBA" id="ARBA00022475"/>
    </source>
</evidence>
<dbReference type="PANTHER" id="PTHR43298:SF2">
    <property type="entry name" value="FMN_FAD EXPORTER YEEO-RELATED"/>
    <property type="match status" value="1"/>
</dbReference>
<evidence type="ECO:0000256" key="7">
    <source>
        <dbReference type="ARBA" id="ARBA00023065"/>
    </source>
</evidence>
<evidence type="ECO:0000256" key="5">
    <source>
        <dbReference type="ARBA" id="ARBA00022692"/>
    </source>
</evidence>
<evidence type="ECO:0000256" key="8">
    <source>
        <dbReference type="ARBA" id="ARBA00023136"/>
    </source>
</evidence>
<feature type="transmembrane region" description="Helical" evidence="10">
    <location>
        <begin position="377"/>
        <end position="402"/>
    </location>
</feature>
<dbReference type="InterPro" id="IPR050222">
    <property type="entry name" value="MATE_MdtK"/>
</dbReference>
<feature type="transmembrane region" description="Helical" evidence="10">
    <location>
        <begin position="160"/>
        <end position="181"/>
    </location>
</feature>
<name>A0A7G1G8P6_9BACT</name>
<dbReference type="PIRSF" id="PIRSF006603">
    <property type="entry name" value="DinF"/>
    <property type="match status" value="1"/>
</dbReference>
<feature type="transmembrane region" description="Helical" evidence="10">
    <location>
        <begin position="187"/>
        <end position="210"/>
    </location>
</feature>
<dbReference type="PANTHER" id="PTHR43298">
    <property type="entry name" value="MULTIDRUG RESISTANCE PROTEIN NORM-RELATED"/>
    <property type="match status" value="1"/>
</dbReference>
<dbReference type="NCBIfam" id="TIGR00797">
    <property type="entry name" value="matE"/>
    <property type="match status" value="1"/>
</dbReference>
<feature type="transmembrane region" description="Helical" evidence="10">
    <location>
        <begin position="52"/>
        <end position="74"/>
    </location>
</feature>
<evidence type="ECO:0000256" key="10">
    <source>
        <dbReference type="SAM" id="Phobius"/>
    </source>
</evidence>
<evidence type="ECO:0000256" key="1">
    <source>
        <dbReference type="ARBA" id="ARBA00004651"/>
    </source>
</evidence>
<organism evidence="11 12">
    <name type="scientific">Tepiditoga spiralis</name>
    <dbReference type="NCBI Taxonomy" id="2108365"/>
    <lineage>
        <taxon>Bacteria</taxon>
        <taxon>Thermotogati</taxon>
        <taxon>Thermotogota</taxon>
        <taxon>Thermotogae</taxon>
        <taxon>Petrotogales</taxon>
        <taxon>Petrotogaceae</taxon>
        <taxon>Tepiditoga</taxon>
    </lineage>
</organism>
<dbReference type="InterPro" id="IPR002528">
    <property type="entry name" value="MATE_fam"/>
</dbReference>
<dbReference type="Pfam" id="PF01554">
    <property type="entry name" value="MatE"/>
    <property type="match status" value="2"/>
</dbReference>
<dbReference type="Proteomes" id="UP000516361">
    <property type="component" value="Chromosome"/>
</dbReference>